<sequence>MVMADREAVAEQDVTGVLGGSLSTLDAGGDRPRARRWPTRTSGTGPRSASTPAPPCRTSARLPSRPGAAGWWWAAGRTPSPTVPAGRRRTYYYPGGVAGGRLVLGGWYSGPWWKTGLVAGAAGAGGMLLADALSDGLPEGFHQHGPDGGPFGGRADSTGSSEQTFRRGQFTWAGSGTGAERNWRTRQPP</sequence>
<dbReference type="Proteomes" id="UP000002785">
    <property type="component" value="Chromosome"/>
</dbReference>
<reference evidence="2" key="1">
    <citation type="submission" date="2009-10" db="EMBL/GenBank/DDBJ databases">
        <title>The genome sequence of Streptomyces sviceus strain ATCC 29083.</title>
        <authorList>
            <consortium name="The Broad Institute Genome Sequencing Platform"/>
            <consortium name="Broad Institute Microbial Sequencing Center"/>
            <person name="Fischbach M."/>
            <person name="Godfrey P."/>
            <person name="Ward D."/>
            <person name="Young S."/>
            <person name="Zeng Q."/>
            <person name="Koehrsen M."/>
            <person name="Alvarado L."/>
            <person name="Berlin A.M."/>
            <person name="Bochicchio J."/>
            <person name="Borenstein D."/>
            <person name="Chapman S.B."/>
            <person name="Chen Z."/>
            <person name="Engels R."/>
            <person name="Freedman E."/>
            <person name="Gellesch M."/>
            <person name="Goldberg J."/>
            <person name="Griggs A."/>
            <person name="Gujja S."/>
            <person name="Heilman E.R."/>
            <person name="Heiman D.I."/>
            <person name="Hepburn T.A."/>
            <person name="Howarth C."/>
            <person name="Jen D."/>
            <person name="Larson L."/>
            <person name="Lewis B."/>
            <person name="Mehta T."/>
            <person name="Park D."/>
            <person name="Pearson M."/>
            <person name="Richards J."/>
            <person name="Roberts A."/>
            <person name="Saif S."/>
            <person name="Shea T.D."/>
            <person name="Shenoy N."/>
            <person name="Sisk P."/>
            <person name="Stolte C."/>
            <person name="Sykes S.N."/>
            <person name="Thomson T."/>
            <person name="Walk T."/>
            <person name="White J."/>
            <person name="Yandava C."/>
            <person name="Straight P."/>
            <person name="Clardy J."/>
            <person name="Hung D."/>
            <person name="Kolter R."/>
            <person name="Mekalanos J."/>
            <person name="Walker S."/>
            <person name="Walsh C.T."/>
            <person name="Wieland-Brown L.C."/>
            <person name="Haas B."/>
            <person name="Nusbaum C."/>
            <person name="Birren B."/>
        </authorList>
    </citation>
    <scope>NUCLEOTIDE SEQUENCE [LARGE SCALE GENOMIC DNA]</scope>
    <source>
        <strain evidence="2">ATCC 29083</strain>
    </source>
</reference>
<feature type="region of interest" description="Disordered" evidence="1">
    <location>
        <begin position="1"/>
        <end position="62"/>
    </location>
</feature>
<proteinExistence type="predicted"/>
<dbReference type="AlphaFoldDB" id="B5HTP9"/>
<keyword evidence="3" id="KW-1185">Reference proteome</keyword>
<dbReference type="HOGENOM" id="CLU_1433777_0_0_11"/>
<evidence type="ECO:0000313" key="2">
    <source>
        <dbReference type="EMBL" id="EDY56181.1"/>
    </source>
</evidence>
<feature type="compositionally biased region" description="Polar residues" evidence="1">
    <location>
        <begin position="39"/>
        <end position="51"/>
    </location>
</feature>
<accession>B5HTP9</accession>
<gene>
    <name evidence="2" type="ORF">SSEG_02597</name>
</gene>
<evidence type="ECO:0000256" key="1">
    <source>
        <dbReference type="SAM" id="MobiDB-lite"/>
    </source>
</evidence>
<name>B5HTP9_STRX2</name>
<organism evidence="2 3">
    <name type="scientific">Streptomyces sviceus (strain ATCC 29083 / DSM 924 / JCM 4929 / NBRC 13980 / NCIMB 11184 / NRRL 5439 / UC 5370)</name>
    <dbReference type="NCBI Taxonomy" id="463191"/>
    <lineage>
        <taxon>Bacteria</taxon>
        <taxon>Bacillati</taxon>
        <taxon>Actinomycetota</taxon>
        <taxon>Actinomycetes</taxon>
        <taxon>Kitasatosporales</taxon>
        <taxon>Streptomycetaceae</taxon>
        <taxon>Streptomyces</taxon>
    </lineage>
</organism>
<dbReference type="EMBL" id="CM000951">
    <property type="protein sequence ID" value="EDY56181.1"/>
    <property type="molecule type" value="Genomic_DNA"/>
</dbReference>
<protein>
    <submittedName>
        <fullName evidence="2">Uncharacterized protein</fullName>
    </submittedName>
</protein>
<evidence type="ECO:0000313" key="3">
    <source>
        <dbReference type="Proteomes" id="UP000002785"/>
    </source>
</evidence>
<feature type="region of interest" description="Disordered" evidence="1">
    <location>
        <begin position="138"/>
        <end position="189"/>
    </location>
</feature>